<evidence type="ECO:0000256" key="1">
    <source>
        <dbReference type="ARBA" id="ARBA00000624"/>
    </source>
</evidence>
<dbReference type="GO" id="GO:0000287">
    <property type="term" value="F:magnesium ion binding"/>
    <property type="evidence" value="ECO:0007669"/>
    <property type="project" value="InterPro"/>
</dbReference>
<comment type="subunit">
    <text evidence="5 14 15">Homodimer.</text>
</comment>
<keyword evidence="14" id="KW-0963">Cytoplasm</keyword>
<dbReference type="OrthoDB" id="9806254at2"/>
<feature type="site" description="Important for catalysis" evidence="14">
    <location>
        <position position="193"/>
    </location>
</feature>
<proteinExistence type="inferred from homology"/>
<evidence type="ECO:0000256" key="7">
    <source>
        <dbReference type="ARBA" id="ARBA00022605"/>
    </source>
</evidence>
<evidence type="ECO:0000313" key="18">
    <source>
        <dbReference type="Proteomes" id="UP000198356"/>
    </source>
</evidence>
<comment type="cofactor">
    <cofactor evidence="14 15">
        <name>Mg(2+)</name>
        <dbReference type="ChEBI" id="CHEBI:18420"/>
    </cofactor>
    <cofactor evidence="14 15">
        <name>Mn(2+)</name>
        <dbReference type="ChEBI" id="CHEBI:29035"/>
    </cofactor>
    <text evidence="14 15">Binds 1 Mg(2+) or Mn(2+) ion per subunit.</text>
</comment>
<dbReference type="AlphaFoldDB" id="A0A239MB49"/>
<dbReference type="SUPFAM" id="SSF53659">
    <property type="entry name" value="Isocitrate/Isopropylmalate dehydrogenase-like"/>
    <property type="match status" value="1"/>
</dbReference>
<dbReference type="InterPro" id="IPR024084">
    <property type="entry name" value="IsoPropMal-DH-like_dom"/>
</dbReference>
<evidence type="ECO:0000256" key="14">
    <source>
        <dbReference type="HAMAP-Rule" id="MF_01033"/>
    </source>
</evidence>
<feature type="binding site" evidence="14">
    <location>
        <position position="106"/>
    </location>
    <ligand>
        <name>substrate</name>
    </ligand>
</feature>
<dbReference type="RefSeq" id="WP_089410184.1">
    <property type="nucleotide sequence ID" value="NZ_FZOU01000011.1"/>
</dbReference>
<evidence type="ECO:0000256" key="15">
    <source>
        <dbReference type="RuleBase" id="RU004445"/>
    </source>
</evidence>
<feature type="binding site" evidence="14">
    <location>
        <position position="249"/>
    </location>
    <ligand>
        <name>Mg(2+)</name>
        <dbReference type="ChEBI" id="CHEBI:18420"/>
    </ligand>
</feature>
<feature type="binding site" evidence="14">
    <location>
        <position position="96"/>
    </location>
    <ligand>
        <name>substrate</name>
    </ligand>
</feature>
<dbReference type="GO" id="GO:0005829">
    <property type="term" value="C:cytosol"/>
    <property type="evidence" value="ECO:0007669"/>
    <property type="project" value="TreeGrafter"/>
</dbReference>
<evidence type="ECO:0000256" key="3">
    <source>
        <dbReference type="ARBA" id="ARBA00004762"/>
    </source>
</evidence>
<feature type="domain" description="Isopropylmalate dehydrogenase-like" evidence="16">
    <location>
        <begin position="4"/>
        <end position="356"/>
    </location>
</feature>
<keyword evidence="18" id="KW-1185">Reference proteome</keyword>
<comment type="similarity">
    <text evidence="4 14">Belongs to the isocitrate and isopropylmalate dehydrogenases family. LeuB type 1 subfamily.</text>
</comment>
<evidence type="ECO:0000256" key="4">
    <source>
        <dbReference type="ARBA" id="ARBA00008319"/>
    </source>
</evidence>
<dbReference type="PROSITE" id="PS00470">
    <property type="entry name" value="IDH_IMDH"/>
    <property type="match status" value="1"/>
</dbReference>
<keyword evidence="13 14" id="KW-0100">Branched-chain amino acid biosynthesis</keyword>
<feature type="binding site" evidence="14">
    <location>
        <position position="225"/>
    </location>
    <ligand>
        <name>Mg(2+)</name>
        <dbReference type="ChEBI" id="CHEBI:18420"/>
    </ligand>
</feature>
<dbReference type="Pfam" id="PF00180">
    <property type="entry name" value="Iso_dh"/>
    <property type="match status" value="1"/>
</dbReference>
<dbReference type="FunFam" id="3.40.718.10:FF:000006">
    <property type="entry name" value="3-isopropylmalate dehydrogenase"/>
    <property type="match status" value="1"/>
</dbReference>
<keyword evidence="7 14" id="KW-0028">Amino-acid biosynthesis</keyword>
<dbReference type="PANTHER" id="PTHR42979">
    <property type="entry name" value="3-ISOPROPYLMALATE DEHYDROGENASE"/>
    <property type="match status" value="1"/>
</dbReference>
<dbReference type="Gene3D" id="3.40.718.10">
    <property type="entry name" value="Isopropylmalate Dehydrogenase"/>
    <property type="match status" value="1"/>
</dbReference>
<evidence type="ECO:0000313" key="17">
    <source>
        <dbReference type="EMBL" id="SNT39343.1"/>
    </source>
</evidence>
<dbReference type="InterPro" id="IPR019818">
    <property type="entry name" value="IsoCit/isopropylmalate_DH_CS"/>
</dbReference>
<keyword evidence="12 14" id="KW-0464">Manganese</keyword>
<name>A0A239MB49_9BACT</name>
<dbReference type="EMBL" id="FZOU01000011">
    <property type="protein sequence ID" value="SNT39343.1"/>
    <property type="molecule type" value="Genomic_DNA"/>
</dbReference>
<keyword evidence="8 14" id="KW-0479">Metal-binding</keyword>
<feature type="binding site" evidence="14">
    <location>
        <position position="253"/>
    </location>
    <ligand>
        <name>Mg(2+)</name>
        <dbReference type="ChEBI" id="CHEBI:18420"/>
    </ligand>
</feature>
<organism evidence="17 18">
    <name type="scientific">Granulicella rosea</name>
    <dbReference type="NCBI Taxonomy" id="474952"/>
    <lineage>
        <taxon>Bacteria</taxon>
        <taxon>Pseudomonadati</taxon>
        <taxon>Acidobacteriota</taxon>
        <taxon>Terriglobia</taxon>
        <taxon>Terriglobales</taxon>
        <taxon>Acidobacteriaceae</taxon>
        <taxon>Granulicella</taxon>
    </lineage>
</organism>
<reference evidence="17 18" key="1">
    <citation type="submission" date="2017-06" db="EMBL/GenBank/DDBJ databases">
        <authorList>
            <person name="Kim H.J."/>
            <person name="Triplett B.A."/>
        </authorList>
    </citation>
    <scope>NUCLEOTIDE SEQUENCE [LARGE SCALE GENOMIC DNA]</scope>
    <source>
        <strain evidence="17 18">DSM 18704</strain>
    </source>
</reference>
<evidence type="ECO:0000256" key="13">
    <source>
        <dbReference type="ARBA" id="ARBA00023304"/>
    </source>
</evidence>
<keyword evidence="11 14" id="KW-0520">NAD</keyword>
<comment type="pathway">
    <text evidence="3 14 15">Amino-acid biosynthesis; L-leucine biosynthesis; L-leucine from 3-methyl-2-oxobutanoate: step 3/4.</text>
</comment>
<comment type="subcellular location">
    <subcellularLocation>
        <location evidence="14">Cytoplasm</location>
    </subcellularLocation>
</comment>
<evidence type="ECO:0000259" key="16">
    <source>
        <dbReference type="SMART" id="SM01329"/>
    </source>
</evidence>
<evidence type="ECO:0000256" key="2">
    <source>
        <dbReference type="ARBA" id="ARBA00001936"/>
    </source>
</evidence>
<dbReference type="EC" id="1.1.1.85" evidence="14"/>
<keyword evidence="6 14" id="KW-0432">Leucine biosynthesis</keyword>
<dbReference type="UniPathway" id="UPA00048">
    <property type="reaction ID" value="UER00072"/>
</dbReference>
<dbReference type="GO" id="GO:0003862">
    <property type="term" value="F:3-isopropylmalate dehydrogenase activity"/>
    <property type="evidence" value="ECO:0007669"/>
    <property type="project" value="UniProtKB-UniRule"/>
</dbReference>
<dbReference type="InterPro" id="IPR004429">
    <property type="entry name" value="Isopropylmalate_DH"/>
</dbReference>
<feature type="binding site" evidence="14">
    <location>
        <begin position="282"/>
        <end position="294"/>
    </location>
    <ligand>
        <name>NAD(+)</name>
        <dbReference type="ChEBI" id="CHEBI:57540"/>
    </ligand>
</feature>
<feature type="binding site" evidence="14">
    <location>
        <position position="225"/>
    </location>
    <ligand>
        <name>substrate</name>
    </ligand>
</feature>
<sequence>MKLKIAVLAGDGIGPEVTHEATNILRAVAEFGGHEFTFVEGLIGGVAITATGGPLPQETIDTALAADAVLLGAVGDSKYGSLPPDKRPEAGLLQIRQILGGFANLRPSIAYPALANNSPLRPEITKGADILFVRELLGGLYFGIPRWWNRDTPVHCEEAINTMRYTKPEVERVAKVAFELASKRKKKVTSVDKANVLEVSQLWRAVVTEVAKSYPDVTLEHQLVDSMAMHLMNTPRSFDVVLTENLFGDILSDESGVITGSLGMLPSATIGGAVNLYEPVHGSAPDIAGTGKANPLGAILTAAMVLRHSAGLDAEADAVEKAVTTVLEAGHRTADIARNTDPAHAVVTTTQMGKLVLEALTQALDRSQSLHGV</sequence>
<evidence type="ECO:0000256" key="11">
    <source>
        <dbReference type="ARBA" id="ARBA00023027"/>
    </source>
</evidence>
<evidence type="ECO:0000256" key="10">
    <source>
        <dbReference type="ARBA" id="ARBA00023002"/>
    </source>
</evidence>
<evidence type="ECO:0000256" key="5">
    <source>
        <dbReference type="ARBA" id="ARBA00011738"/>
    </source>
</evidence>
<evidence type="ECO:0000256" key="9">
    <source>
        <dbReference type="ARBA" id="ARBA00022842"/>
    </source>
</evidence>
<dbReference type="GO" id="GO:0051287">
    <property type="term" value="F:NAD binding"/>
    <property type="evidence" value="ECO:0007669"/>
    <property type="project" value="InterPro"/>
</dbReference>
<dbReference type="HAMAP" id="MF_01033">
    <property type="entry name" value="LeuB_type1"/>
    <property type="match status" value="1"/>
</dbReference>
<dbReference type="GO" id="GO:0009098">
    <property type="term" value="P:L-leucine biosynthetic process"/>
    <property type="evidence" value="ECO:0007669"/>
    <property type="project" value="UniProtKB-UniRule"/>
</dbReference>
<evidence type="ECO:0000256" key="12">
    <source>
        <dbReference type="ARBA" id="ARBA00023211"/>
    </source>
</evidence>
<dbReference type="PANTHER" id="PTHR42979:SF1">
    <property type="entry name" value="3-ISOPROPYLMALATE DEHYDROGENASE"/>
    <property type="match status" value="1"/>
</dbReference>
<comment type="cofactor">
    <cofactor evidence="2">
        <name>Mn(2+)</name>
        <dbReference type="ChEBI" id="CHEBI:29035"/>
    </cofactor>
</comment>
<comment type="function">
    <text evidence="14 15">Catalyzes the oxidation of 3-carboxy-2-hydroxy-4-methylpentanoate (3-isopropylmalate) to 3-carboxy-4-methyl-2-oxopentanoate. The product decarboxylates to 4-methyl-2 oxopentanoate.</text>
</comment>
<dbReference type="SMART" id="SM01329">
    <property type="entry name" value="Iso_dh"/>
    <property type="match status" value="1"/>
</dbReference>
<dbReference type="Proteomes" id="UP000198356">
    <property type="component" value="Unassembled WGS sequence"/>
</dbReference>
<comment type="caution">
    <text evidence="14">Lacks conserved residue(s) required for the propagation of feature annotation.</text>
</comment>
<gene>
    <name evidence="14" type="primary">leuB</name>
    <name evidence="17" type="ORF">SAMN05421770_11110</name>
</gene>
<feature type="site" description="Important for catalysis" evidence="14">
    <location>
        <position position="141"/>
    </location>
</feature>
<evidence type="ECO:0000256" key="6">
    <source>
        <dbReference type="ARBA" id="ARBA00022430"/>
    </source>
</evidence>
<keyword evidence="10 14" id="KW-0560">Oxidoreductase</keyword>
<dbReference type="NCBIfam" id="TIGR00169">
    <property type="entry name" value="leuB"/>
    <property type="match status" value="1"/>
</dbReference>
<protein>
    <recommendedName>
        <fullName evidence="14">3-isopropylmalate dehydrogenase</fullName>
        <ecNumber evidence="14">1.1.1.85</ecNumber>
    </recommendedName>
    <alternativeName>
        <fullName evidence="14">3-IPM-DH</fullName>
    </alternativeName>
    <alternativeName>
        <fullName evidence="14">Beta-IPM dehydrogenase</fullName>
        <shortName evidence="14">IMDH</shortName>
    </alternativeName>
</protein>
<comment type="catalytic activity">
    <reaction evidence="1 14 15">
        <text>(2R,3S)-3-isopropylmalate + NAD(+) = 4-methyl-2-oxopentanoate + CO2 + NADH</text>
        <dbReference type="Rhea" id="RHEA:32271"/>
        <dbReference type="ChEBI" id="CHEBI:16526"/>
        <dbReference type="ChEBI" id="CHEBI:17865"/>
        <dbReference type="ChEBI" id="CHEBI:35121"/>
        <dbReference type="ChEBI" id="CHEBI:57540"/>
        <dbReference type="ChEBI" id="CHEBI:57945"/>
        <dbReference type="EC" id="1.1.1.85"/>
    </reaction>
</comment>
<keyword evidence="9 14" id="KW-0460">Magnesium</keyword>
<accession>A0A239MB49</accession>
<evidence type="ECO:0000256" key="8">
    <source>
        <dbReference type="ARBA" id="ARBA00022723"/>
    </source>
</evidence>
<feature type="binding site" evidence="14">
    <location>
        <position position="134"/>
    </location>
    <ligand>
        <name>substrate</name>
    </ligand>
</feature>